<dbReference type="SUPFAM" id="SSF56112">
    <property type="entry name" value="Protein kinase-like (PK-like)"/>
    <property type="match status" value="1"/>
</dbReference>
<dbReference type="Gene3D" id="1.10.510.10">
    <property type="entry name" value="Transferase(Phosphotransferase) domain 1"/>
    <property type="match status" value="1"/>
</dbReference>
<reference evidence="2" key="1">
    <citation type="submission" date="2023-06" db="EMBL/GenBank/DDBJ databases">
        <title>Conoideocrella luteorostrata (Hypocreales: Clavicipitaceae), a potential biocontrol fungus for elongate hemlock scale in United States Christmas tree production areas.</title>
        <authorList>
            <person name="Barrett H."/>
            <person name="Lovett B."/>
            <person name="Macias A.M."/>
            <person name="Stajich J.E."/>
            <person name="Kasson M.T."/>
        </authorList>
    </citation>
    <scope>NUCLEOTIDE SEQUENCE</scope>
    <source>
        <strain evidence="2">ARSEF 14590</strain>
    </source>
</reference>
<dbReference type="EMBL" id="JASWJB010000347">
    <property type="protein sequence ID" value="KAK2591292.1"/>
    <property type="molecule type" value="Genomic_DNA"/>
</dbReference>
<comment type="caution">
    <text evidence="2">The sequence shown here is derived from an EMBL/GenBank/DDBJ whole genome shotgun (WGS) entry which is preliminary data.</text>
</comment>
<dbReference type="GO" id="GO:0004672">
    <property type="term" value="F:protein kinase activity"/>
    <property type="evidence" value="ECO:0007669"/>
    <property type="project" value="InterPro"/>
</dbReference>
<gene>
    <name evidence="2" type="ORF">QQS21_011010</name>
</gene>
<dbReference type="InterPro" id="IPR000719">
    <property type="entry name" value="Prot_kinase_dom"/>
</dbReference>
<protein>
    <recommendedName>
        <fullName evidence="1">Protein kinase domain-containing protein</fullName>
    </recommendedName>
</protein>
<sequence length="406" mass="47437">MLDREDRFYSPSGAIYPGGPSIWHVIDWDQRRLVSVKMDQEQDLPDLAFDCLLKHIDHLSPDVYLIHLSPEGDLLSTSNDPNDDETLCVFRPPLDTAQLPDGITTISWAELQEVARLGPNVDLVVCRNSTRPNDKFVFKYFFLFQHLGFNWHEMCLWCRLQHPNIVPFNKVVIDELKGRFIGFTSKYIPGGTLDENKTRVFKLKWLHQLTGVVDELNLSLGVAHQDVSPRNILIDESTDMIMLFDFNFSARIGRPGYSEPRNDVKGVVFTMYEVITRDKARREMRHEDQDVSAVEQMVWAKHPDVWLDHSVSEFRNVLHEWCERRRNRAQITMNTQAPNFLDWPPLPDPPLTEVTINRGTELEPLKDMQKRYDWRRTKLLQQGKTVLNWQRPPQNWLETNDKAGDF</sequence>
<evidence type="ECO:0000313" key="3">
    <source>
        <dbReference type="Proteomes" id="UP001251528"/>
    </source>
</evidence>
<accession>A0AAJ0CGM0</accession>
<evidence type="ECO:0000313" key="2">
    <source>
        <dbReference type="EMBL" id="KAK2591292.1"/>
    </source>
</evidence>
<dbReference type="GO" id="GO:0005524">
    <property type="term" value="F:ATP binding"/>
    <property type="evidence" value="ECO:0007669"/>
    <property type="project" value="InterPro"/>
</dbReference>
<dbReference type="AlphaFoldDB" id="A0AAJ0CGM0"/>
<proteinExistence type="predicted"/>
<dbReference type="Proteomes" id="UP001251528">
    <property type="component" value="Unassembled WGS sequence"/>
</dbReference>
<feature type="domain" description="Protein kinase" evidence="1">
    <location>
        <begin position="111"/>
        <end position="406"/>
    </location>
</feature>
<evidence type="ECO:0000259" key="1">
    <source>
        <dbReference type="PROSITE" id="PS50011"/>
    </source>
</evidence>
<name>A0AAJ0CGM0_9HYPO</name>
<dbReference type="InterPro" id="IPR011009">
    <property type="entry name" value="Kinase-like_dom_sf"/>
</dbReference>
<dbReference type="PROSITE" id="PS50011">
    <property type="entry name" value="PROTEIN_KINASE_DOM"/>
    <property type="match status" value="1"/>
</dbReference>
<keyword evidence="3" id="KW-1185">Reference proteome</keyword>
<dbReference type="SMART" id="SM00220">
    <property type="entry name" value="S_TKc"/>
    <property type="match status" value="1"/>
</dbReference>
<organism evidence="2 3">
    <name type="scientific">Conoideocrella luteorostrata</name>
    <dbReference type="NCBI Taxonomy" id="1105319"/>
    <lineage>
        <taxon>Eukaryota</taxon>
        <taxon>Fungi</taxon>
        <taxon>Dikarya</taxon>
        <taxon>Ascomycota</taxon>
        <taxon>Pezizomycotina</taxon>
        <taxon>Sordariomycetes</taxon>
        <taxon>Hypocreomycetidae</taxon>
        <taxon>Hypocreales</taxon>
        <taxon>Clavicipitaceae</taxon>
        <taxon>Conoideocrella</taxon>
    </lineage>
</organism>